<evidence type="ECO:0000256" key="6">
    <source>
        <dbReference type="ARBA" id="ARBA00023002"/>
    </source>
</evidence>
<keyword evidence="11" id="KW-0812">Transmembrane</keyword>
<proteinExistence type="inferred from homology"/>
<dbReference type="Proteomes" id="UP000800041">
    <property type="component" value="Unassembled WGS sequence"/>
</dbReference>
<evidence type="ECO:0000259" key="12">
    <source>
        <dbReference type="Pfam" id="PF01266"/>
    </source>
</evidence>
<keyword evidence="4" id="KW-0285">Flavoprotein</keyword>
<protein>
    <recommendedName>
        <fullName evidence="8">D-amino-acid oxidase</fullName>
        <ecNumber evidence="8">1.4.3.3</ecNumber>
    </recommendedName>
</protein>
<name>A0A6G1H825_9PEZI</name>
<comment type="cofactor">
    <cofactor evidence="1 10">
        <name>FAD</name>
        <dbReference type="ChEBI" id="CHEBI:57692"/>
    </cofactor>
</comment>
<dbReference type="SUPFAM" id="SSF54373">
    <property type="entry name" value="FAD-linked reductases, C-terminal domain"/>
    <property type="match status" value="1"/>
</dbReference>
<dbReference type="Gene3D" id="3.30.9.10">
    <property type="entry name" value="D-Amino Acid Oxidase, subunit A, domain 2"/>
    <property type="match status" value="1"/>
</dbReference>
<keyword evidence="7" id="KW-0576">Peroxisome</keyword>
<feature type="binding site" evidence="10">
    <location>
        <position position="334"/>
    </location>
    <ligand>
        <name>D-dopa</name>
        <dbReference type="ChEBI" id="CHEBI:149689"/>
    </ligand>
</feature>
<feature type="binding site" evidence="10">
    <location>
        <position position="244"/>
    </location>
    <ligand>
        <name>D-dopa</name>
        <dbReference type="ChEBI" id="CHEBI:149689"/>
    </ligand>
</feature>
<organism evidence="13 14">
    <name type="scientific">Aulographum hederae CBS 113979</name>
    <dbReference type="NCBI Taxonomy" id="1176131"/>
    <lineage>
        <taxon>Eukaryota</taxon>
        <taxon>Fungi</taxon>
        <taxon>Dikarya</taxon>
        <taxon>Ascomycota</taxon>
        <taxon>Pezizomycotina</taxon>
        <taxon>Dothideomycetes</taxon>
        <taxon>Pleosporomycetidae</taxon>
        <taxon>Aulographales</taxon>
        <taxon>Aulographaceae</taxon>
    </lineage>
</organism>
<evidence type="ECO:0000256" key="3">
    <source>
        <dbReference type="ARBA" id="ARBA00006730"/>
    </source>
</evidence>
<evidence type="ECO:0000256" key="9">
    <source>
        <dbReference type="ARBA" id="ARBA00049547"/>
    </source>
</evidence>
<evidence type="ECO:0000256" key="5">
    <source>
        <dbReference type="ARBA" id="ARBA00022827"/>
    </source>
</evidence>
<sequence>MTEANIVVVGAGVIGLTTALLLSRNPKYSVTVVAKCMPGDYSIEYASPWAGANYLPVGREGSLLALFERNTWQELSDLATSVLEAGVHFQHNVLLNRQKDSSSATGDWTASLMKLDAWFKDVVPDFKILDKSDLPPTYDSGTSFTSVCINTAIYLPYLLGKSVRNGTIVRRATLSHISEAASLHHSGKPADLVINCTGLSSLKLGGVADAKLYPARGQTVLVANDPGVMTSTSGTDDGDDEACYIMHRAVGGGCILGGCLQKNNWESQPDPDLAVRIMKRCVDLCPDLTGGKGIEGLKVIRHSVGLRPMREGGPRVEKEKIDGVWVVHQYGHGGYGYQSSFGSAKYAVGLVEEALKEKAKL</sequence>
<dbReference type="GO" id="GO:0003884">
    <property type="term" value="F:D-amino-acid oxidase activity"/>
    <property type="evidence" value="ECO:0007669"/>
    <property type="project" value="UniProtKB-EC"/>
</dbReference>
<dbReference type="FunFam" id="3.30.9.10:FF:000018">
    <property type="entry name" value="D-amino acid oxidase, putative"/>
    <property type="match status" value="1"/>
</dbReference>
<evidence type="ECO:0000313" key="13">
    <source>
        <dbReference type="EMBL" id="KAF1989159.1"/>
    </source>
</evidence>
<comment type="subcellular location">
    <subcellularLocation>
        <location evidence="2">Peroxisome matrix</location>
    </subcellularLocation>
</comment>
<dbReference type="PIRSF" id="PIRSF000189">
    <property type="entry name" value="D-aa_oxidase"/>
    <property type="match status" value="1"/>
</dbReference>
<evidence type="ECO:0000256" key="2">
    <source>
        <dbReference type="ARBA" id="ARBA00004253"/>
    </source>
</evidence>
<dbReference type="Gene3D" id="3.40.50.720">
    <property type="entry name" value="NAD(P)-binding Rossmann-like Domain"/>
    <property type="match status" value="1"/>
</dbReference>
<comment type="catalytic activity">
    <reaction evidence="9">
        <text>a D-alpha-amino acid + O2 + H2O = a 2-oxocarboxylate + H2O2 + NH4(+)</text>
        <dbReference type="Rhea" id="RHEA:21816"/>
        <dbReference type="ChEBI" id="CHEBI:15377"/>
        <dbReference type="ChEBI" id="CHEBI:15379"/>
        <dbReference type="ChEBI" id="CHEBI:16240"/>
        <dbReference type="ChEBI" id="CHEBI:28938"/>
        <dbReference type="ChEBI" id="CHEBI:35179"/>
        <dbReference type="ChEBI" id="CHEBI:59871"/>
        <dbReference type="EC" id="1.4.3.3"/>
    </reaction>
    <physiologicalReaction direction="left-to-right" evidence="9">
        <dbReference type="Rhea" id="RHEA:21817"/>
    </physiologicalReaction>
</comment>
<dbReference type="Pfam" id="PF01266">
    <property type="entry name" value="DAO"/>
    <property type="match status" value="1"/>
</dbReference>
<keyword evidence="11" id="KW-0472">Membrane</keyword>
<evidence type="ECO:0000256" key="11">
    <source>
        <dbReference type="SAM" id="Phobius"/>
    </source>
</evidence>
<evidence type="ECO:0000256" key="10">
    <source>
        <dbReference type="PIRSR" id="PIRSR000189-1"/>
    </source>
</evidence>
<dbReference type="InterPro" id="IPR006076">
    <property type="entry name" value="FAD-dep_OxRdtase"/>
</dbReference>
<reference evidence="13" key="1">
    <citation type="journal article" date="2020" name="Stud. Mycol.">
        <title>101 Dothideomycetes genomes: a test case for predicting lifestyles and emergence of pathogens.</title>
        <authorList>
            <person name="Haridas S."/>
            <person name="Albert R."/>
            <person name="Binder M."/>
            <person name="Bloem J."/>
            <person name="Labutti K."/>
            <person name="Salamov A."/>
            <person name="Andreopoulos B."/>
            <person name="Baker S."/>
            <person name="Barry K."/>
            <person name="Bills G."/>
            <person name="Bluhm B."/>
            <person name="Cannon C."/>
            <person name="Castanera R."/>
            <person name="Culley D."/>
            <person name="Daum C."/>
            <person name="Ezra D."/>
            <person name="Gonzalez J."/>
            <person name="Henrissat B."/>
            <person name="Kuo A."/>
            <person name="Liang C."/>
            <person name="Lipzen A."/>
            <person name="Lutzoni F."/>
            <person name="Magnuson J."/>
            <person name="Mondo S."/>
            <person name="Nolan M."/>
            <person name="Ohm R."/>
            <person name="Pangilinan J."/>
            <person name="Park H.-J."/>
            <person name="Ramirez L."/>
            <person name="Alfaro M."/>
            <person name="Sun H."/>
            <person name="Tritt A."/>
            <person name="Yoshinaga Y."/>
            <person name="Zwiers L.-H."/>
            <person name="Turgeon B."/>
            <person name="Goodwin S."/>
            <person name="Spatafora J."/>
            <person name="Crous P."/>
            <person name="Grigoriev I."/>
        </authorList>
    </citation>
    <scope>NUCLEOTIDE SEQUENCE</scope>
    <source>
        <strain evidence="13">CBS 113979</strain>
    </source>
</reference>
<dbReference type="EC" id="1.4.3.3" evidence="8"/>
<dbReference type="EMBL" id="ML977146">
    <property type="protein sequence ID" value="KAF1989159.1"/>
    <property type="molecule type" value="Genomic_DNA"/>
</dbReference>
<dbReference type="GO" id="GO:0019478">
    <property type="term" value="P:D-amino acid catabolic process"/>
    <property type="evidence" value="ECO:0007669"/>
    <property type="project" value="TreeGrafter"/>
</dbReference>
<evidence type="ECO:0000313" key="14">
    <source>
        <dbReference type="Proteomes" id="UP000800041"/>
    </source>
</evidence>
<dbReference type="GO" id="GO:0071949">
    <property type="term" value="F:FAD binding"/>
    <property type="evidence" value="ECO:0007669"/>
    <property type="project" value="InterPro"/>
</dbReference>
<evidence type="ECO:0000256" key="1">
    <source>
        <dbReference type="ARBA" id="ARBA00001974"/>
    </source>
</evidence>
<dbReference type="AlphaFoldDB" id="A0A6G1H825"/>
<keyword evidence="11" id="KW-1133">Transmembrane helix</keyword>
<dbReference type="PANTHER" id="PTHR11530:SF16">
    <property type="entry name" value="D-AMINO ACID OXIDASE (AFU_ORTHOLOGUE AFUA_5G11290)"/>
    <property type="match status" value="1"/>
</dbReference>
<evidence type="ECO:0000256" key="4">
    <source>
        <dbReference type="ARBA" id="ARBA00022630"/>
    </source>
</evidence>
<feature type="binding site" evidence="10">
    <location>
        <position position="197"/>
    </location>
    <ligand>
        <name>FAD</name>
        <dbReference type="ChEBI" id="CHEBI:57692"/>
    </ligand>
</feature>
<keyword evidence="5 10" id="KW-0274">FAD</keyword>
<dbReference type="GO" id="GO:0005782">
    <property type="term" value="C:peroxisomal matrix"/>
    <property type="evidence" value="ECO:0007669"/>
    <property type="project" value="UniProtKB-SubCell"/>
</dbReference>
<dbReference type="SUPFAM" id="SSF51971">
    <property type="entry name" value="Nucleotide-binding domain"/>
    <property type="match status" value="1"/>
</dbReference>
<accession>A0A6G1H825</accession>
<keyword evidence="14" id="KW-1185">Reference proteome</keyword>
<dbReference type="InterPro" id="IPR023209">
    <property type="entry name" value="DAO"/>
</dbReference>
<feature type="transmembrane region" description="Helical" evidence="11">
    <location>
        <begin position="6"/>
        <end position="23"/>
    </location>
</feature>
<evidence type="ECO:0000256" key="8">
    <source>
        <dbReference type="ARBA" id="ARBA00039101"/>
    </source>
</evidence>
<feature type="domain" description="FAD dependent oxidoreductase" evidence="12">
    <location>
        <begin position="6"/>
        <end position="348"/>
    </location>
</feature>
<dbReference type="OrthoDB" id="409956at2759"/>
<evidence type="ECO:0000256" key="7">
    <source>
        <dbReference type="ARBA" id="ARBA00023140"/>
    </source>
</evidence>
<comment type="similarity">
    <text evidence="3">Belongs to the DAMOX/DASOX family.</text>
</comment>
<keyword evidence="6" id="KW-0560">Oxidoreductase</keyword>
<dbReference type="PANTHER" id="PTHR11530">
    <property type="entry name" value="D-AMINO ACID OXIDASE"/>
    <property type="match status" value="1"/>
</dbReference>
<gene>
    <name evidence="13" type="ORF">K402DRAFT_411209</name>
</gene>